<name>A0ABD0P9D6_CIRMR</name>
<protein>
    <recommendedName>
        <fullName evidence="1">Fibronectin type-III domain-containing protein</fullName>
    </recommendedName>
</protein>
<gene>
    <name evidence="2" type="ORF">M9458_035294</name>
</gene>
<evidence type="ECO:0000313" key="3">
    <source>
        <dbReference type="Proteomes" id="UP001529510"/>
    </source>
</evidence>
<dbReference type="InterPro" id="IPR003961">
    <property type="entry name" value="FN3_dom"/>
</dbReference>
<dbReference type="InterPro" id="IPR013783">
    <property type="entry name" value="Ig-like_fold"/>
</dbReference>
<organism evidence="2 3">
    <name type="scientific">Cirrhinus mrigala</name>
    <name type="common">Mrigala</name>
    <dbReference type="NCBI Taxonomy" id="683832"/>
    <lineage>
        <taxon>Eukaryota</taxon>
        <taxon>Metazoa</taxon>
        <taxon>Chordata</taxon>
        <taxon>Craniata</taxon>
        <taxon>Vertebrata</taxon>
        <taxon>Euteleostomi</taxon>
        <taxon>Actinopterygii</taxon>
        <taxon>Neopterygii</taxon>
        <taxon>Teleostei</taxon>
        <taxon>Ostariophysi</taxon>
        <taxon>Cypriniformes</taxon>
        <taxon>Cyprinidae</taxon>
        <taxon>Labeoninae</taxon>
        <taxon>Labeonini</taxon>
        <taxon>Cirrhinus</taxon>
    </lineage>
</organism>
<dbReference type="PROSITE" id="PS50853">
    <property type="entry name" value="FN3"/>
    <property type="match status" value="1"/>
</dbReference>
<dbReference type="Gene3D" id="2.60.40.10">
    <property type="entry name" value="Immunoglobulins"/>
    <property type="match status" value="1"/>
</dbReference>
<sequence length="52" mass="5824">MSETVVRTPAKNIRVYNPTTNTLNVRWEPASGEVLQYRVAYSPLSGTRPSQS</sequence>
<dbReference type="InterPro" id="IPR036116">
    <property type="entry name" value="FN3_sf"/>
</dbReference>
<dbReference type="Pfam" id="PF00041">
    <property type="entry name" value="fn3"/>
    <property type="match status" value="1"/>
</dbReference>
<feature type="non-terminal residue" evidence="2">
    <location>
        <position position="52"/>
    </location>
</feature>
<dbReference type="SUPFAM" id="SSF49265">
    <property type="entry name" value="Fibronectin type III"/>
    <property type="match status" value="1"/>
</dbReference>
<keyword evidence="3" id="KW-1185">Reference proteome</keyword>
<reference evidence="2 3" key="1">
    <citation type="submission" date="2024-05" db="EMBL/GenBank/DDBJ databases">
        <title>Genome sequencing and assembly of Indian major carp, Cirrhinus mrigala (Hamilton, 1822).</title>
        <authorList>
            <person name="Mohindra V."/>
            <person name="Chowdhury L.M."/>
            <person name="Lal K."/>
            <person name="Jena J.K."/>
        </authorList>
    </citation>
    <scope>NUCLEOTIDE SEQUENCE [LARGE SCALE GENOMIC DNA]</scope>
    <source>
        <strain evidence="2">CM1030</strain>
        <tissue evidence="2">Blood</tissue>
    </source>
</reference>
<feature type="domain" description="Fibronectin type-III" evidence="1">
    <location>
        <begin position="9"/>
        <end position="52"/>
    </location>
</feature>
<dbReference type="Proteomes" id="UP001529510">
    <property type="component" value="Unassembled WGS sequence"/>
</dbReference>
<dbReference type="EMBL" id="JAMKFB020000017">
    <property type="protein sequence ID" value="KAL0170698.1"/>
    <property type="molecule type" value="Genomic_DNA"/>
</dbReference>
<evidence type="ECO:0000313" key="2">
    <source>
        <dbReference type="EMBL" id="KAL0170698.1"/>
    </source>
</evidence>
<dbReference type="AlphaFoldDB" id="A0ABD0P9D6"/>
<accession>A0ABD0P9D6</accession>
<comment type="caution">
    <text evidence="2">The sequence shown here is derived from an EMBL/GenBank/DDBJ whole genome shotgun (WGS) entry which is preliminary data.</text>
</comment>
<evidence type="ECO:0000259" key="1">
    <source>
        <dbReference type="PROSITE" id="PS50853"/>
    </source>
</evidence>
<proteinExistence type="predicted"/>